<organism evidence="2 3">
    <name type="scientific">Aeromonas jandaei</name>
    <dbReference type="NCBI Taxonomy" id="650"/>
    <lineage>
        <taxon>Bacteria</taxon>
        <taxon>Pseudomonadati</taxon>
        <taxon>Pseudomonadota</taxon>
        <taxon>Gammaproteobacteria</taxon>
        <taxon>Aeromonadales</taxon>
        <taxon>Aeromonadaceae</taxon>
        <taxon>Aeromonas</taxon>
    </lineage>
</organism>
<reference evidence="2 3" key="1">
    <citation type="journal article" date="2021" name="Front. Microbiol.">
        <title>Prevalence and Genetic Analysis of Chromosomal mcr-3/7 in Aeromonas From U.S. Animal-Derived Samples.</title>
        <authorList>
            <person name="Wang Y."/>
            <person name="Hou N."/>
            <person name="Rasooly R."/>
            <person name="Gu Y."/>
            <person name="He X."/>
        </authorList>
    </citation>
    <scope>NUCLEOTIDE SEQUENCE [LARGE SCALE GENOMIC DNA]</scope>
    <source>
        <strain evidence="2 3">4608</strain>
    </source>
</reference>
<dbReference type="InterPro" id="IPR025139">
    <property type="entry name" value="DUF4062"/>
</dbReference>
<protein>
    <submittedName>
        <fullName evidence="2">DUF4062 domain-containing protein</fullName>
    </submittedName>
</protein>
<dbReference type="AlphaFoldDB" id="A0ABD7ESL6"/>
<dbReference type="Pfam" id="PF13271">
    <property type="entry name" value="DUF4062"/>
    <property type="match status" value="1"/>
</dbReference>
<evidence type="ECO:0000313" key="3">
    <source>
        <dbReference type="Proteomes" id="UP000679312"/>
    </source>
</evidence>
<dbReference type="Proteomes" id="UP000679312">
    <property type="component" value="Chromosome"/>
</dbReference>
<gene>
    <name evidence="2" type="ORF">HQ399_18225</name>
</gene>
<accession>A0ABD7ESL6</accession>
<sequence length="338" mass="38914">MAIPRVFISSTCYDLKHIRESLKYFVRTIGYEPVLSDDGDVFYSPDTHTHESCLKEVETCQIFILIIGGRYGGKYMGRKTSITNNEYKTAVENNIPIFALVEQGVYSEHHVYSTNKKSSSEIANQITYPSVDNIMIFDFVDEVRRNVKNNAIYAFRDFSDIEEYLKKQWAGMMYDFITNRARDDRNKVTNRLLDDLNLATKKTEELLKLIARQGSDKPDSKIEEQISRIDKVTDLVKTLKKFINYIPLNLMVADVDAKTFSEKVLASDNWTSFVKSFPSIDFEISENMCTMMCKDIMPSGYTSIITEKHHLDIVAELFNSLKASDESELIQAYNELMS</sequence>
<feature type="domain" description="DUF4062" evidence="1">
    <location>
        <begin position="5"/>
        <end position="90"/>
    </location>
</feature>
<name>A0ABD7ESL6_AERJA</name>
<dbReference type="RefSeq" id="WP_215801878.1">
    <property type="nucleotide sequence ID" value="NZ_CP053881.1"/>
</dbReference>
<dbReference type="EMBL" id="CP053881">
    <property type="protein sequence ID" value="QWL64038.1"/>
    <property type="molecule type" value="Genomic_DNA"/>
</dbReference>
<evidence type="ECO:0000313" key="2">
    <source>
        <dbReference type="EMBL" id="QWL64038.1"/>
    </source>
</evidence>
<proteinExistence type="predicted"/>
<evidence type="ECO:0000259" key="1">
    <source>
        <dbReference type="Pfam" id="PF13271"/>
    </source>
</evidence>